<comment type="similarity">
    <text evidence="2">Belongs to the PBP/GOBP family.</text>
</comment>
<keyword evidence="4" id="KW-0732">Signal</keyword>
<evidence type="ECO:0000256" key="1">
    <source>
        <dbReference type="ARBA" id="ARBA00004613"/>
    </source>
</evidence>
<dbReference type="Gene3D" id="1.10.238.20">
    <property type="entry name" value="Pheromone/general odorant binding protein domain"/>
    <property type="match status" value="2"/>
</dbReference>
<name>A0A182W6P5_9DIPT</name>
<keyword evidence="3" id="KW-0964">Secreted</keyword>
<dbReference type="InterPro" id="IPR036728">
    <property type="entry name" value="PBP_GOBP_sf"/>
</dbReference>
<dbReference type="AlphaFoldDB" id="A0A182W6P5"/>
<feature type="chain" id="PRO_5010694585" evidence="4">
    <location>
        <begin position="23"/>
        <end position="352"/>
    </location>
</feature>
<dbReference type="EnsemblMetazoa" id="AMIN006010-RA">
    <property type="protein sequence ID" value="AMIN006010-PA"/>
    <property type="gene ID" value="AMIN006010"/>
</dbReference>
<evidence type="ECO:0000256" key="2">
    <source>
        <dbReference type="ARBA" id="ARBA00008098"/>
    </source>
</evidence>
<evidence type="ECO:0000256" key="4">
    <source>
        <dbReference type="SAM" id="SignalP"/>
    </source>
</evidence>
<organism evidence="5 6">
    <name type="scientific">Anopheles minimus</name>
    <dbReference type="NCBI Taxonomy" id="112268"/>
    <lineage>
        <taxon>Eukaryota</taxon>
        <taxon>Metazoa</taxon>
        <taxon>Ecdysozoa</taxon>
        <taxon>Arthropoda</taxon>
        <taxon>Hexapoda</taxon>
        <taxon>Insecta</taxon>
        <taxon>Pterygota</taxon>
        <taxon>Neoptera</taxon>
        <taxon>Endopterygota</taxon>
        <taxon>Diptera</taxon>
        <taxon>Nematocera</taxon>
        <taxon>Culicoidea</taxon>
        <taxon>Culicidae</taxon>
        <taxon>Anophelinae</taxon>
        <taxon>Anopheles</taxon>
    </lineage>
</organism>
<feature type="signal peptide" evidence="4">
    <location>
        <begin position="1"/>
        <end position="22"/>
    </location>
</feature>
<dbReference type="SUPFAM" id="SSF47565">
    <property type="entry name" value="Insect pheromone/odorant-binding proteins"/>
    <property type="match status" value="1"/>
</dbReference>
<evidence type="ECO:0000256" key="3">
    <source>
        <dbReference type="ARBA" id="ARBA00022525"/>
    </source>
</evidence>
<reference evidence="5" key="2">
    <citation type="submission" date="2020-05" db="UniProtKB">
        <authorList>
            <consortium name="EnsemblMetazoa"/>
        </authorList>
    </citation>
    <scope>IDENTIFICATION</scope>
    <source>
        <strain evidence="5">MINIMUS1</strain>
    </source>
</reference>
<evidence type="ECO:0000313" key="6">
    <source>
        <dbReference type="Proteomes" id="UP000075920"/>
    </source>
</evidence>
<dbReference type="GO" id="GO:0005576">
    <property type="term" value="C:extracellular region"/>
    <property type="evidence" value="ECO:0007669"/>
    <property type="project" value="UniProtKB-SubCell"/>
</dbReference>
<dbReference type="Proteomes" id="UP000075920">
    <property type="component" value="Unassembled WGS sequence"/>
</dbReference>
<reference evidence="6" key="1">
    <citation type="submission" date="2013-03" db="EMBL/GenBank/DDBJ databases">
        <title>The Genome Sequence of Anopheles minimus MINIMUS1.</title>
        <authorList>
            <consortium name="The Broad Institute Genomics Platform"/>
            <person name="Neafsey D.E."/>
            <person name="Walton C."/>
            <person name="Walker B."/>
            <person name="Young S.K."/>
            <person name="Zeng Q."/>
            <person name="Gargeya S."/>
            <person name="Fitzgerald M."/>
            <person name="Haas B."/>
            <person name="Abouelleil A."/>
            <person name="Allen A.W."/>
            <person name="Alvarado L."/>
            <person name="Arachchi H.M."/>
            <person name="Berlin A.M."/>
            <person name="Chapman S.B."/>
            <person name="Gainer-Dewar J."/>
            <person name="Goldberg J."/>
            <person name="Griggs A."/>
            <person name="Gujja S."/>
            <person name="Hansen M."/>
            <person name="Howarth C."/>
            <person name="Imamovic A."/>
            <person name="Ireland A."/>
            <person name="Larimer J."/>
            <person name="McCowan C."/>
            <person name="Murphy C."/>
            <person name="Pearson M."/>
            <person name="Poon T.W."/>
            <person name="Priest M."/>
            <person name="Roberts A."/>
            <person name="Saif S."/>
            <person name="Shea T."/>
            <person name="Sisk P."/>
            <person name="Sykes S."/>
            <person name="Wortman J."/>
            <person name="Nusbaum C."/>
            <person name="Birren B."/>
        </authorList>
    </citation>
    <scope>NUCLEOTIDE SEQUENCE [LARGE SCALE GENOMIC DNA]</scope>
    <source>
        <strain evidence="6">MINIMUS1</strain>
    </source>
</reference>
<comment type="subcellular location">
    <subcellularLocation>
        <location evidence="1">Secreted</location>
    </subcellularLocation>
</comment>
<evidence type="ECO:0000313" key="5">
    <source>
        <dbReference type="EnsemblMetazoa" id="AMIN006010-PA"/>
    </source>
</evidence>
<protein>
    <submittedName>
        <fullName evidence="5">Uncharacterized protein</fullName>
    </submittedName>
</protein>
<sequence>MQFPLLAVHLVPFSLLITLTGGNSSINANATVDERSSALSPDDTLFAHLRCFELFASKQSEHRDRDASIWLGWDGRYLQATDRTPKFVRCVLNRLGFIDATSERFNENIIRTQYNEYKRWMTVSEEAVERFISDIKEIGQLNTTDDDAIYDAFEPLFNNHSNVFFQLFLRDVGVLQNMYEDKTVSVRAPNQTVVQFCELQMDVELWNDICRIRAYEISNHTEAMERHIACIFRGFQYLDVNNSIDEEEVARDHELIGSLDAASRMYIQQCASDASQEHEVPKRSLAMYGCLLDGVYSYAFKEAFDFREIRSGNLTFTLKNLPYDRAQVKQQILALDKEHCNDEQQLAGRSAE</sequence>
<accession>A0A182W6P5</accession>
<keyword evidence="6" id="KW-1185">Reference proteome</keyword>
<proteinExistence type="inferred from homology"/>
<dbReference type="VEuPathDB" id="VectorBase:AMIN006010"/>
<dbReference type="STRING" id="112268.A0A182W6P5"/>
<dbReference type="GO" id="GO:0005549">
    <property type="term" value="F:odorant binding"/>
    <property type="evidence" value="ECO:0007669"/>
    <property type="project" value="InterPro"/>
</dbReference>